<proteinExistence type="predicted"/>
<organism evidence="1 2">
    <name type="scientific">Streptodolium elevatio</name>
    <dbReference type="NCBI Taxonomy" id="3157996"/>
    <lineage>
        <taxon>Bacteria</taxon>
        <taxon>Bacillati</taxon>
        <taxon>Actinomycetota</taxon>
        <taxon>Actinomycetes</taxon>
        <taxon>Kitasatosporales</taxon>
        <taxon>Streptomycetaceae</taxon>
        <taxon>Streptodolium</taxon>
    </lineage>
</organism>
<name>A0ABV3DKS1_9ACTN</name>
<sequence length="158" mass="16129">MDYVGWVVLARGDSELRRAPAVAAFAGAVGGERVFGTWRELRIADTGAGDADVLALARATGAPALAVYVVDGLCAVGEGATPGGTAFDLVFGEERVAEEYAAALPDDYRRADAVAAVTAWAAEADLAAVPDAVDRALARGGLDDLYRAVGLTGRAGPH</sequence>
<dbReference type="RefSeq" id="WP_358356807.1">
    <property type="nucleotide sequence ID" value="NZ_JBEZFP010000061.1"/>
</dbReference>
<accession>A0ABV3DKS1</accession>
<evidence type="ECO:0000313" key="2">
    <source>
        <dbReference type="Proteomes" id="UP001551482"/>
    </source>
</evidence>
<gene>
    <name evidence="1" type="ORF">AB0C36_22950</name>
</gene>
<reference evidence="1 2" key="1">
    <citation type="submission" date="2024-06" db="EMBL/GenBank/DDBJ databases">
        <title>The Natural Products Discovery Center: Release of the First 8490 Sequenced Strains for Exploring Actinobacteria Biosynthetic Diversity.</title>
        <authorList>
            <person name="Kalkreuter E."/>
            <person name="Kautsar S.A."/>
            <person name="Yang D."/>
            <person name="Bader C.D."/>
            <person name="Teijaro C.N."/>
            <person name="Fluegel L."/>
            <person name="Davis C.M."/>
            <person name="Simpson J.R."/>
            <person name="Lauterbach L."/>
            <person name="Steele A.D."/>
            <person name="Gui C."/>
            <person name="Meng S."/>
            <person name="Li G."/>
            <person name="Viehrig K."/>
            <person name="Ye F."/>
            <person name="Su P."/>
            <person name="Kiefer A.F."/>
            <person name="Nichols A."/>
            <person name="Cepeda A.J."/>
            <person name="Yan W."/>
            <person name="Fan B."/>
            <person name="Jiang Y."/>
            <person name="Adhikari A."/>
            <person name="Zheng C.-J."/>
            <person name="Schuster L."/>
            <person name="Cowan T.M."/>
            <person name="Smanski M.J."/>
            <person name="Chevrette M.G."/>
            <person name="De Carvalho L.P.S."/>
            <person name="Shen B."/>
        </authorList>
    </citation>
    <scope>NUCLEOTIDE SEQUENCE [LARGE SCALE GENOMIC DNA]</scope>
    <source>
        <strain evidence="1 2">NPDC048946</strain>
    </source>
</reference>
<comment type="caution">
    <text evidence="1">The sequence shown here is derived from an EMBL/GenBank/DDBJ whole genome shotgun (WGS) entry which is preliminary data.</text>
</comment>
<protein>
    <submittedName>
        <fullName evidence="1">Uncharacterized protein</fullName>
    </submittedName>
</protein>
<evidence type="ECO:0000313" key="1">
    <source>
        <dbReference type="EMBL" id="MEU8136355.1"/>
    </source>
</evidence>
<keyword evidence="2" id="KW-1185">Reference proteome</keyword>
<dbReference type="EMBL" id="JBEZFP010000061">
    <property type="protein sequence ID" value="MEU8136355.1"/>
    <property type="molecule type" value="Genomic_DNA"/>
</dbReference>
<dbReference type="Proteomes" id="UP001551482">
    <property type="component" value="Unassembled WGS sequence"/>
</dbReference>